<evidence type="ECO:0000313" key="2">
    <source>
        <dbReference type="Proteomes" id="UP000561326"/>
    </source>
</evidence>
<accession>A0A848CZI9</accession>
<protein>
    <submittedName>
        <fullName evidence="1">Uncharacterized protein</fullName>
    </submittedName>
</protein>
<gene>
    <name evidence="1" type="ORF">HF838_11860</name>
</gene>
<dbReference type="EMBL" id="JABAGO010000020">
    <property type="protein sequence ID" value="NME98952.1"/>
    <property type="molecule type" value="Genomic_DNA"/>
</dbReference>
<proteinExistence type="predicted"/>
<organism evidence="1 2">
    <name type="scientific">Aneurinibacillus aneurinilyticus</name>
    <name type="common">Bacillus aneurinolyticus</name>
    <dbReference type="NCBI Taxonomy" id="1391"/>
    <lineage>
        <taxon>Bacteria</taxon>
        <taxon>Bacillati</taxon>
        <taxon>Bacillota</taxon>
        <taxon>Bacilli</taxon>
        <taxon>Bacillales</taxon>
        <taxon>Paenibacillaceae</taxon>
        <taxon>Aneurinibacillus group</taxon>
        <taxon>Aneurinibacillus</taxon>
    </lineage>
</organism>
<reference evidence="1 2" key="1">
    <citation type="submission" date="2020-04" db="EMBL/GenBank/DDBJ databases">
        <authorList>
            <person name="Hitch T.C.A."/>
            <person name="Wylensek D."/>
            <person name="Clavel T."/>
        </authorList>
    </citation>
    <scope>NUCLEOTIDE SEQUENCE [LARGE SCALE GENOMIC DNA]</scope>
    <source>
        <strain evidence="1 2">WB01_D5_05</strain>
    </source>
</reference>
<name>A0A848CZI9_ANEAE</name>
<evidence type="ECO:0000313" key="1">
    <source>
        <dbReference type="EMBL" id="NME98952.1"/>
    </source>
</evidence>
<dbReference type="AlphaFoldDB" id="A0A848CZI9"/>
<dbReference type="Proteomes" id="UP000561326">
    <property type="component" value="Unassembled WGS sequence"/>
</dbReference>
<comment type="caution">
    <text evidence="1">The sequence shown here is derived from an EMBL/GenBank/DDBJ whole genome shotgun (WGS) entry which is preliminary data.</text>
</comment>
<sequence>MENNFILNLEMPGMVIFDLLTLTDYLREKRILTNDLLAYFVSNEEIGEEVITSGYVFNFLGMENLQKLMNGMQKVILFVKNSNIYQMKS</sequence>
<dbReference type="RefSeq" id="WP_168975331.1">
    <property type="nucleotide sequence ID" value="NZ_JABAGO010000020.1"/>
</dbReference>